<evidence type="ECO:0000256" key="2">
    <source>
        <dbReference type="ARBA" id="ARBA00023239"/>
    </source>
</evidence>
<comment type="caution">
    <text evidence="4">The sequence shown here is derived from an EMBL/GenBank/DDBJ whole genome shotgun (WGS) entry which is preliminary data.</text>
</comment>
<dbReference type="InterPro" id="IPR008929">
    <property type="entry name" value="Chondroitin_lyas"/>
</dbReference>
<name>A0A179DIS9_9SPHI</name>
<dbReference type="Gene3D" id="1.50.10.100">
    <property type="entry name" value="Chondroitin AC/alginate lyase"/>
    <property type="match status" value="1"/>
</dbReference>
<dbReference type="OrthoDB" id="640151at2"/>
<feature type="domain" description="Alginate lyase" evidence="3">
    <location>
        <begin position="124"/>
        <end position="328"/>
    </location>
</feature>
<reference evidence="4 5" key="2">
    <citation type="submission" date="2016-06" db="EMBL/GenBank/DDBJ databases">
        <title>Pedobacter psychrophilus sp. nov., isolated from Antarctic fragmentary rock.</title>
        <authorList>
            <person name="Svec P."/>
        </authorList>
    </citation>
    <scope>NUCLEOTIDE SEQUENCE [LARGE SCALE GENOMIC DNA]</scope>
    <source>
        <strain evidence="4 5">CCM 8644</strain>
    </source>
</reference>
<dbReference type="EMBL" id="LWHJ01000022">
    <property type="protein sequence ID" value="OAQ40784.1"/>
    <property type="molecule type" value="Genomic_DNA"/>
</dbReference>
<keyword evidence="2" id="KW-0456">Lyase</keyword>
<proteinExistence type="predicted"/>
<dbReference type="GO" id="GO:0016829">
    <property type="term" value="F:lyase activity"/>
    <property type="evidence" value="ECO:0007669"/>
    <property type="project" value="UniProtKB-KW"/>
</dbReference>
<evidence type="ECO:0000259" key="3">
    <source>
        <dbReference type="Pfam" id="PF05426"/>
    </source>
</evidence>
<evidence type="ECO:0000313" key="5">
    <source>
        <dbReference type="Proteomes" id="UP000078459"/>
    </source>
</evidence>
<dbReference type="Proteomes" id="UP000078459">
    <property type="component" value="Unassembled WGS sequence"/>
</dbReference>
<dbReference type="SUPFAM" id="SSF48230">
    <property type="entry name" value="Chondroitin AC/alginate lyase"/>
    <property type="match status" value="1"/>
</dbReference>
<protein>
    <recommendedName>
        <fullName evidence="3">Alginate lyase domain-containing protein</fullName>
    </recommendedName>
</protein>
<dbReference type="InterPro" id="IPR008397">
    <property type="entry name" value="Alginate_lyase_dom"/>
</dbReference>
<sequence>MKQSKKAIRLIITVLLPALCVIGCIKSSDKSINNANPQNADKSLSIASSGAFVHPGILNTKESLDFIRTEANNPNSDRFSWYSSTLVAYVDNSSMPTSFPSIVYAKAAGTTPTEIQIRENAILAYAYALRWAKTGSSQYATNAKFILDGWASNFQKYLPASGTSVSQAYLEASWVAPSFAAAAEIIKHYTVNGNTANWPTANQAQFVSFLNILKNNYINKVVGSGHQQNWAISAGYAKMAIGVYFDNRSVYDSGVQIIQDSIVSVIDSNGNMPELCSRGDCGHFQFSLTGLTYAAEIDRIQGNNEVFTNRTERLMKGFTFMQQAFKDQNPCDSCSKERVYPSVELAHRYYANATTGYLRGLQDPYGATIDNTFLGFTTYTHRLVPLQ</sequence>
<dbReference type="GO" id="GO:0042597">
    <property type="term" value="C:periplasmic space"/>
    <property type="evidence" value="ECO:0007669"/>
    <property type="project" value="InterPro"/>
</dbReference>
<evidence type="ECO:0000256" key="1">
    <source>
        <dbReference type="ARBA" id="ARBA00022729"/>
    </source>
</evidence>
<keyword evidence="1" id="KW-0732">Signal</keyword>
<dbReference type="AlphaFoldDB" id="A0A179DIS9"/>
<accession>A0A179DIS9</accession>
<dbReference type="Pfam" id="PF05426">
    <property type="entry name" value="Alginate_lyase"/>
    <property type="match status" value="1"/>
</dbReference>
<reference evidence="4 5" key="1">
    <citation type="submission" date="2016-04" db="EMBL/GenBank/DDBJ databases">
        <authorList>
            <person name="Evans L.H."/>
            <person name="Alamgir A."/>
            <person name="Owens N."/>
            <person name="Weber N.D."/>
            <person name="Virtaneva K."/>
            <person name="Barbian K."/>
            <person name="Babar A."/>
            <person name="Rosenke K."/>
        </authorList>
    </citation>
    <scope>NUCLEOTIDE SEQUENCE [LARGE SCALE GENOMIC DNA]</scope>
    <source>
        <strain evidence="4 5">CCM 8644</strain>
    </source>
</reference>
<dbReference type="RefSeq" id="WP_068822016.1">
    <property type="nucleotide sequence ID" value="NZ_LWHJ01000022.1"/>
</dbReference>
<organism evidence="4 5">
    <name type="scientific">Pedobacter psychrophilus</name>
    <dbReference type="NCBI Taxonomy" id="1826909"/>
    <lineage>
        <taxon>Bacteria</taxon>
        <taxon>Pseudomonadati</taxon>
        <taxon>Bacteroidota</taxon>
        <taxon>Sphingobacteriia</taxon>
        <taxon>Sphingobacteriales</taxon>
        <taxon>Sphingobacteriaceae</taxon>
        <taxon>Pedobacter</taxon>
    </lineage>
</organism>
<gene>
    <name evidence="4" type="ORF">A5893_07555</name>
</gene>
<evidence type="ECO:0000313" key="4">
    <source>
        <dbReference type="EMBL" id="OAQ40784.1"/>
    </source>
</evidence>
<dbReference type="STRING" id="1826909.A5893_07555"/>
<keyword evidence="5" id="KW-1185">Reference proteome</keyword>